<dbReference type="Proteomes" id="UP001165960">
    <property type="component" value="Unassembled WGS sequence"/>
</dbReference>
<evidence type="ECO:0000313" key="2">
    <source>
        <dbReference type="Proteomes" id="UP001165960"/>
    </source>
</evidence>
<reference evidence="1" key="1">
    <citation type="submission" date="2022-04" db="EMBL/GenBank/DDBJ databases">
        <title>Genome of the entomopathogenic fungus Entomophthora muscae.</title>
        <authorList>
            <person name="Elya C."/>
            <person name="Lovett B.R."/>
            <person name="Lee E."/>
            <person name="Macias A.M."/>
            <person name="Hajek A.E."/>
            <person name="De Bivort B.L."/>
            <person name="Kasson M.T."/>
            <person name="De Fine Licht H.H."/>
            <person name="Stajich J.E."/>
        </authorList>
    </citation>
    <scope>NUCLEOTIDE SEQUENCE</scope>
    <source>
        <strain evidence="1">Berkeley</strain>
    </source>
</reference>
<gene>
    <name evidence="1" type="ORF">DSO57_1009630</name>
</gene>
<sequence>MALMAQFTTAHKRSDPHKITKLVGEVAFKLDLPPAWKIHNVFHRSLLFKKDGKLLPHQQLKSAVRKRPDTSCVTEILWENSTVLHNLNASLMTLLAALDNELWLLKVWPPAELPNQCKMMKICNQGTRIDVNLNSSITQRPLDGFGRPNTHFEAKHQESRSVVFLTKYGSKALCVQFFKET</sequence>
<accession>A0ACC2U5U6</accession>
<dbReference type="EMBL" id="QTSX02001451">
    <property type="protein sequence ID" value="KAJ9081926.1"/>
    <property type="molecule type" value="Genomic_DNA"/>
</dbReference>
<evidence type="ECO:0000313" key="1">
    <source>
        <dbReference type="EMBL" id="KAJ9081926.1"/>
    </source>
</evidence>
<proteinExistence type="predicted"/>
<keyword evidence="2" id="KW-1185">Reference proteome</keyword>
<protein>
    <submittedName>
        <fullName evidence="1">Uncharacterized protein</fullName>
    </submittedName>
</protein>
<name>A0ACC2U5U6_9FUNG</name>
<comment type="caution">
    <text evidence="1">The sequence shown here is derived from an EMBL/GenBank/DDBJ whole genome shotgun (WGS) entry which is preliminary data.</text>
</comment>
<organism evidence="1 2">
    <name type="scientific">Entomophthora muscae</name>
    <dbReference type="NCBI Taxonomy" id="34485"/>
    <lineage>
        <taxon>Eukaryota</taxon>
        <taxon>Fungi</taxon>
        <taxon>Fungi incertae sedis</taxon>
        <taxon>Zoopagomycota</taxon>
        <taxon>Entomophthoromycotina</taxon>
        <taxon>Entomophthoromycetes</taxon>
        <taxon>Entomophthorales</taxon>
        <taxon>Entomophthoraceae</taxon>
        <taxon>Entomophthora</taxon>
    </lineage>
</organism>